<feature type="transmembrane region" description="Helical" evidence="14">
    <location>
        <begin position="185"/>
        <end position="205"/>
    </location>
</feature>
<evidence type="ECO:0000313" key="17">
    <source>
        <dbReference type="Proteomes" id="UP001642900"/>
    </source>
</evidence>
<proteinExistence type="inferred from homology"/>
<feature type="domain" description="Cytochrome b561 bacterial/Ni-hydrogenase" evidence="15">
    <location>
        <begin position="15"/>
        <end position="222"/>
    </location>
</feature>
<sequence length="236" mass="26934">MTVSHTSHSEDAVYVYEAPLRLWHWVNAFAILALAGTGYLIGSPPPSVGGEASASFAFGWIRYLHFAAGYVLIAGFAFRVYWTFAGNEHARQIFLPPVWRGRFWREAWHEVLWYAMLVREPVKYSGHNPLPTVAMHILFVWFTIFMIVTGLALYGEGTGMGSWQHTLFSSRVIPLFGQSQDVHTWHHLGMWVIICFLIIHIYAAVREDIMSRQSIISSMFSGWRTFRGNGAPRDSH</sequence>
<comment type="subcellular location">
    <subcellularLocation>
        <location evidence="1">Cell membrane</location>
        <topology evidence="1">Multi-pass membrane protein</topology>
    </subcellularLocation>
</comment>
<accession>A0A6G4WIQ9</accession>
<evidence type="ECO:0000259" key="15">
    <source>
        <dbReference type="Pfam" id="PF01292"/>
    </source>
</evidence>
<evidence type="ECO:0000256" key="4">
    <source>
        <dbReference type="ARBA" id="ARBA00022475"/>
    </source>
</evidence>
<evidence type="ECO:0000256" key="9">
    <source>
        <dbReference type="ARBA" id="ARBA00022989"/>
    </source>
</evidence>
<dbReference type="GO" id="GO:0020037">
    <property type="term" value="F:heme binding"/>
    <property type="evidence" value="ECO:0007669"/>
    <property type="project" value="TreeGrafter"/>
</dbReference>
<dbReference type="PANTHER" id="PTHR30485">
    <property type="entry name" value="NI/FE-HYDROGENASE 1 B-TYPE CYTOCHROME SUBUNIT"/>
    <property type="match status" value="1"/>
</dbReference>
<protein>
    <recommendedName>
        <fullName evidence="13">Probable Ni/Fe-hydrogenase B-type cytochrome subunit</fullName>
    </recommendedName>
</protein>
<comment type="function">
    <text evidence="12">B-type cytochrome involved in electron transfer from hydrogenase to oxygen.</text>
</comment>
<evidence type="ECO:0000256" key="13">
    <source>
        <dbReference type="ARBA" id="ARBA00072962"/>
    </source>
</evidence>
<keyword evidence="3" id="KW-0813">Transport</keyword>
<comment type="caution">
    <text evidence="16">The sequence shown here is derived from an EMBL/GenBank/DDBJ whole genome shotgun (WGS) entry which is preliminary data.</text>
</comment>
<keyword evidence="8" id="KW-0249">Electron transport</keyword>
<feature type="transmembrane region" description="Helical" evidence="14">
    <location>
        <begin position="22"/>
        <end position="41"/>
    </location>
</feature>
<dbReference type="AlphaFoldDB" id="A0A6G4WIQ9"/>
<comment type="similarity">
    <text evidence="2">Belongs to the HupC/HyaC/HydC family.</text>
</comment>
<dbReference type="GO" id="GO:0005506">
    <property type="term" value="F:iron ion binding"/>
    <property type="evidence" value="ECO:0007669"/>
    <property type="project" value="InterPro"/>
</dbReference>
<evidence type="ECO:0000256" key="2">
    <source>
        <dbReference type="ARBA" id="ARBA00008622"/>
    </source>
</evidence>
<keyword evidence="6 14" id="KW-0812">Transmembrane</keyword>
<evidence type="ECO:0000256" key="5">
    <source>
        <dbReference type="ARBA" id="ARBA00022617"/>
    </source>
</evidence>
<evidence type="ECO:0000256" key="14">
    <source>
        <dbReference type="SAM" id="Phobius"/>
    </source>
</evidence>
<dbReference type="PANTHER" id="PTHR30485:SF0">
    <property type="entry name" value="NI_FE-HYDROGENASE 1 B-TYPE CYTOCHROME SUBUNIT-RELATED"/>
    <property type="match status" value="1"/>
</dbReference>
<feature type="transmembrane region" description="Helical" evidence="14">
    <location>
        <begin position="61"/>
        <end position="82"/>
    </location>
</feature>
<dbReference type="PROSITE" id="PS00883">
    <property type="entry name" value="NI_HGENASE_CYTB_2"/>
    <property type="match status" value="1"/>
</dbReference>
<keyword evidence="17" id="KW-1185">Reference proteome</keyword>
<feature type="transmembrane region" description="Helical" evidence="14">
    <location>
        <begin position="133"/>
        <end position="154"/>
    </location>
</feature>
<dbReference type="NCBIfam" id="TIGR02125">
    <property type="entry name" value="CytB-hydogenase"/>
    <property type="match status" value="1"/>
</dbReference>
<dbReference type="InterPro" id="IPR011577">
    <property type="entry name" value="Cyt_b561_bac/Ni-Hgenase"/>
</dbReference>
<evidence type="ECO:0000256" key="12">
    <source>
        <dbReference type="ARBA" id="ARBA00059957"/>
    </source>
</evidence>
<dbReference type="InterPro" id="IPR000516">
    <property type="entry name" value="Ni-dep_Hydgase_cyt-B"/>
</dbReference>
<evidence type="ECO:0000256" key="3">
    <source>
        <dbReference type="ARBA" id="ARBA00022448"/>
    </source>
</evidence>
<evidence type="ECO:0000256" key="11">
    <source>
        <dbReference type="ARBA" id="ARBA00023136"/>
    </source>
</evidence>
<dbReference type="GO" id="GO:0022904">
    <property type="term" value="P:respiratory electron transport chain"/>
    <property type="evidence" value="ECO:0007669"/>
    <property type="project" value="InterPro"/>
</dbReference>
<evidence type="ECO:0000256" key="8">
    <source>
        <dbReference type="ARBA" id="ARBA00022982"/>
    </source>
</evidence>
<dbReference type="Pfam" id="PF01292">
    <property type="entry name" value="Ni_hydr_CYTB"/>
    <property type="match status" value="1"/>
</dbReference>
<keyword evidence="4" id="KW-1003">Cell membrane</keyword>
<dbReference type="RefSeq" id="WP_165032827.1">
    <property type="nucleotide sequence ID" value="NZ_JAAKZF010000054.1"/>
</dbReference>
<name>A0A6G4WIQ9_9HYPH</name>
<dbReference type="InterPro" id="IPR016174">
    <property type="entry name" value="Di-haem_cyt_TM"/>
</dbReference>
<keyword evidence="11 14" id="KW-0472">Membrane</keyword>
<dbReference type="InterPro" id="IPR051542">
    <property type="entry name" value="Hydrogenase_cytochrome"/>
</dbReference>
<keyword evidence="9 14" id="KW-1133">Transmembrane helix</keyword>
<keyword evidence="5" id="KW-0349">Heme</keyword>
<dbReference type="Proteomes" id="UP001642900">
    <property type="component" value="Unassembled WGS sequence"/>
</dbReference>
<reference evidence="16 17" key="1">
    <citation type="submission" date="2020-02" db="EMBL/GenBank/DDBJ databases">
        <title>Genome sequence of strain CCNWXJ40-4.</title>
        <authorList>
            <person name="Gao J."/>
            <person name="Sun J."/>
        </authorList>
    </citation>
    <scope>NUCLEOTIDE SEQUENCE [LARGE SCALE GENOMIC DNA]</scope>
    <source>
        <strain evidence="16 17">CCNWXJ 40-4</strain>
    </source>
</reference>
<dbReference type="EMBL" id="JAAKZF010000054">
    <property type="protein sequence ID" value="NGO54489.1"/>
    <property type="molecule type" value="Genomic_DNA"/>
</dbReference>
<evidence type="ECO:0000256" key="7">
    <source>
        <dbReference type="ARBA" id="ARBA00022723"/>
    </source>
</evidence>
<dbReference type="Gene3D" id="1.20.950.20">
    <property type="entry name" value="Transmembrane di-heme cytochromes, Chain C"/>
    <property type="match status" value="1"/>
</dbReference>
<keyword evidence="10" id="KW-0408">Iron</keyword>
<dbReference type="FunFam" id="1.20.950.20:FF:000003">
    <property type="entry name" value="Ni/Fe-hydrogenase 1 b-type cytochrome subunit"/>
    <property type="match status" value="1"/>
</dbReference>
<dbReference type="GO" id="GO:0005886">
    <property type="term" value="C:plasma membrane"/>
    <property type="evidence" value="ECO:0007669"/>
    <property type="project" value="UniProtKB-SubCell"/>
</dbReference>
<evidence type="ECO:0000256" key="10">
    <source>
        <dbReference type="ARBA" id="ARBA00023004"/>
    </source>
</evidence>
<dbReference type="GO" id="GO:0009055">
    <property type="term" value="F:electron transfer activity"/>
    <property type="evidence" value="ECO:0007669"/>
    <property type="project" value="InterPro"/>
</dbReference>
<organism evidence="16 17">
    <name type="scientific">Allomesorhizobium camelthorni</name>
    <dbReference type="NCBI Taxonomy" id="475069"/>
    <lineage>
        <taxon>Bacteria</taxon>
        <taxon>Pseudomonadati</taxon>
        <taxon>Pseudomonadota</taxon>
        <taxon>Alphaproteobacteria</taxon>
        <taxon>Hyphomicrobiales</taxon>
        <taxon>Phyllobacteriaceae</taxon>
        <taxon>Allomesorhizobium</taxon>
    </lineage>
</organism>
<evidence type="ECO:0000313" key="16">
    <source>
        <dbReference type="EMBL" id="NGO54489.1"/>
    </source>
</evidence>
<evidence type="ECO:0000256" key="6">
    <source>
        <dbReference type="ARBA" id="ARBA00022692"/>
    </source>
</evidence>
<keyword evidence="7" id="KW-0479">Metal-binding</keyword>
<evidence type="ECO:0000256" key="1">
    <source>
        <dbReference type="ARBA" id="ARBA00004651"/>
    </source>
</evidence>
<dbReference type="SUPFAM" id="SSF81342">
    <property type="entry name" value="Transmembrane di-heme cytochromes"/>
    <property type="match status" value="1"/>
</dbReference>
<dbReference type="PRINTS" id="PR00161">
    <property type="entry name" value="NIHGNASECYTB"/>
</dbReference>
<gene>
    <name evidence="16" type="primary">cybH</name>
    <name evidence="16" type="ORF">G6N73_25735</name>
</gene>